<feature type="region of interest" description="Disordered" evidence="1">
    <location>
        <begin position="48"/>
        <end position="112"/>
    </location>
</feature>
<feature type="compositionally biased region" description="Low complexity" evidence="1">
    <location>
        <begin position="63"/>
        <end position="73"/>
    </location>
</feature>
<dbReference type="AlphaFoldDB" id="A0A6A5TUG8"/>
<proteinExistence type="predicted"/>
<feature type="region of interest" description="Disordered" evidence="1">
    <location>
        <begin position="1"/>
        <end position="23"/>
    </location>
</feature>
<name>A0A6A5TUG8_9PLEO</name>
<sequence length="177" mass="19642">MYPHTTFNILHSRHPKIPTSKTPANSLLNAYDGSMSAHIATKPDFSPPSGLFTSVMDPQGHRTSPTTSSSQSSNAHSGYQQAAPRAITSFPRNSGVQQASSQPGRITDSNESTPIHLFDFTDEEVDLFCRWYNSAPRHIRNQVWKRVRTGQVTWWRMPITSRLGTVTPPSPPVTPLT</sequence>
<organism evidence="2 3">
    <name type="scientific">Byssothecium circinans</name>
    <dbReference type="NCBI Taxonomy" id="147558"/>
    <lineage>
        <taxon>Eukaryota</taxon>
        <taxon>Fungi</taxon>
        <taxon>Dikarya</taxon>
        <taxon>Ascomycota</taxon>
        <taxon>Pezizomycotina</taxon>
        <taxon>Dothideomycetes</taxon>
        <taxon>Pleosporomycetidae</taxon>
        <taxon>Pleosporales</taxon>
        <taxon>Massarineae</taxon>
        <taxon>Massarinaceae</taxon>
        <taxon>Byssothecium</taxon>
    </lineage>
</organism>
<evidence type="ECO:0000313" key="2">
    <source>
        <dbReference type="EMBL" id="KAF1955944.1"/>
    </source>
</evidence>
<keyword evidence="3" id="KW-1185">Reference proteome</keyword>
<dbReference type="OrthoDB" id="10602512at2759"/>
<evidence type="ECO:0000313" key="3">
    <source>
        <dbReference type="Proteomes" id="UP000800035"/>
    </source>
</evidence>
<gene>
    <name evidence="2" type="ORF">CC80DRAFT_82398</name>
</gene>
<evidence type="ECO:0000256" key="1">
    <source>
        <dbReference type="SAM" id="MobiDB-lite"/>
    </source>
</evidence>
<dbReference type="Proteomes" id="UP000800035">
    <property type="component" value="Unassembled WGS sequence"/>
</dbReference>
<reference evidence="2" key="1">
    <citation type="journal article" date="2020" name="Stud. Mycol.">
        <title>101 Dothideomycetes genomes: a test case for predicting lifestyles and emergence of pathogens.</title>
        <authorList>
            <person name="Haridas S."/>
            <person name="Albert R."/>
            <person name="Binder M."/>
            <person name="Bloem J."/>
            <person name="Labutti K."/>
            <person name="Salamov A."/>
            <person name="Andreopoulos B."/>
            <person name="Baker S."/>
            <person name="Barry K."/>
            <person name="Bills G."/>
            <person name="Bluhm B."/>
            <person name="Cannon C."/>
            <person name="Castanera R."/>
            <person name="Culley D."/>
            <person name="Daum C."/>
            <person name="Ezra D."/>
            <person name="Gonzalez J."/>
            <person name="Henrissat B."/>
            <person name="Kuo A."/>
            <person name="Liang C."/>
            <person name="Lipzen A."/>
            <person name="Lutzoni F."/>
            <person name="Magnuson J."/>
            <person name="Mondo S."/>
            <person name="Nolan M."/>
            <person name="Ohm R."/>
            <person name="Pangilinan J."/>
            <person name="Park H.-J."/>
            <person name="Ramirez L."/>
            <person name="Alfaro M."/>
            <person name="Sun H."/>
            <person name="Tritt A."/>
            <person name="Yoshinaga Y."/>
            <person name="Zwiers L.-H."/>
            <person name="Turgeon B."/>
            <person name="Goodwin S."/>
            <person name="Spatafora J."/>
            <person name="Crous P."/>
            <person name="Grigoriev I."/>
        </authorList>
    </citation>
    <scope>NUCLEOTIDE SEQUENCE</scope>
    <source>
        <strain evidence="2">CBS 675.92</strain>
    </source>
</reference>
<accession>A0A6A5TUG8</accession>
<dbReference type="EMBL" id="ML976993">
    <property type="protein sequence ID" value="KAF1955944.1"/>
    <property type="molecule type" value="Genomic_DNA"/>
</dbReference>
<feature type="compositionally biased region" description="Polar residues" evidence="1">
    <location>
        <begin position="90"/>
        <end position="112"/>
    </location>
</feature>
<protein>
    <submittedName>
        <fullName evidence="2">Uncharacterized protein</fullName>
    </submittedName>
</protein>